<gene>
    <name evidence="3" type="ORF">MARIT_0299</name>
</gene>
<keyword evidence="4" id="KW-1185">Reference proteome</keyword>
<sequence>MKRIVIILLFFINIINIKIYSQTGPGGVGANDGTSNLKVWLRADDINGDGNLSNNPVVGTKISVWNDYSGNANHYTNASTVESPTHTLGVFNAINFDAAAASVQFLNANVGGTYIDASTFFALNPANIGPSNSLFDNGSYSLRSRQWSNTNRIGYTRYGAADYTSTLAPSFGNNAIISYHKQATATNMELYLNNNTSTINVGITGAGIPYDRIGRNSPGADRASGDFYEVILYNSSLSMAERLIVENYLSAKYGSILIVDNIYNEDEDGDFDHKVAGIGQALDGTNHIDSQGTGIVRINTPNDLQNNEFLLWGEDVENSDYSFSIVAPVNKRHRIHTKWRVSERGDVGTVTFSVKASDINLAGVPAGVLKLVRSTVSDFSTVAQEYNLALSGGVYSATVSFNDNDFFTIEMVPTVDLSLVKKVTNALPKVGDTIIYTLTLKNSGPQEATGVKIRDQLPVGLQYNAGASTISSGTYDAVSGEWDLSGVSIGTGQTVTIQIAAVINSPGVITNTTEVISVDQEDIDAIPNNGN</sequence>
<evidence type="ECO:0000259" key="2">
    <source>
        <dbReference type="Pfam" id="PF26628"/>
    </source>
</evidence>
<dbReference type="PANTHER" id="PTHR34819">
    <property type="entry name" value="LARGE CYSTEINE-RICH PERIPLASMIC PROTEIN OMCB"/>
    <property type="match status" value="1"/>
</dbReference>
<dbReference type="STRING" id="1349785.GCA_000509405_02611"/>
<dbReference type="InterPro" id="IPR001434">
    <property type="entry name" value="OmcB-like_DUF11"/>
</dbReference>
<organism evidence="3 4">
    <name type="scientific">Tenacibaculum maritimum NCIMB 2154</name>
    <dbReference type="NCBI Taxonomy" id="1349785"/>
    <lineage>
        <taxon>Bacteria</taxon>
        <taxon>Pseudomonadati</taxon>
        <taxon>Bacteroidota</taxon>
        <taxon>Flavobacteriia</taxon>
        <taxon>Flavobacteriales</taxon>
        <taxon>Flavobacteriaceae</taxon>
        <taxon>Tenacibaculum</taxon>
    </lineage>
</organism>
<dbReference type="AlphaFoldDB" id="A0A2H1E632"/>
<dbReference type="Pfam" id="PF01345">
    <property type="entry name" value="DUF11"/>
    <property type="match status" value="1"/>
</dbReference>
<feature type="domain" description="DUF8202" evidence="2">
    <location>
        <begin position="242"/>
        <end position="404"/>
    </location>
</feature>
<dbReference type="PANTHER" id="PTHR34819:SF3">
    <property type="entry name" value="CELL SURFACE PROTEIN"/>
    <property type="match status" value="1"/>
</dbReference>
<dbReference type="NCBIfam" id="TIGR01451">
    <property type="entry name" value="B_ant_repeat"/>
    <property type="match status" value="1"/>
</dbReference>
<dbReference type="InterPro" id="IPR051172">
    <property type="entry name" value="Chlamydia_OmcB"/>
</dbReference>
<accession>A0A2H1E632</accession>
<dbReference type="Pfam" id="PF26628">
    <property type="entry name" value="DUF8202"/>
    <property type="match status" value="1"/>
</dbReference>
<dbReference type="RefSeq" id="WP_024740007.1">
    <property type="nucleotide sequence ID" value="NZ_BAUG01000003.1"/>
</dbReference>
<proteinExistence type="predicted"/>
<dbReference type="EMBL" id="LT634361">
    <property type="protein sequence ID" value="SFZ80208.1"/>
    <property type="molecule type" value="Genomic_DNA"/>
</dbReference>
<feature type="domain" description="DUF11" evidence="1">
    <location>
        <begin position="416"/>
        <end position="528"/>
    </location>
</feature>
<evidence type="ECO:0000259" key="1">
    <source>
        <dbReference type="Pfam" id="PF01345"/>
    </source>
</evidence>
<dbReference type="KEGG" id="tmar:MARIT_0299"/>
<protein>
    <submittedName>
        <fullName evidence="3">Uncharacterized protein</fullName>
    </submittedName>
</protein>
<dbReference type="InterPro" id="IPR047589">
    <property type="entry name" value="DUF11_rpt"/>
</dbReference>
<evidence type="ECO:0000313" key="3">
    <source>
        <dbReference type="EMBL" id="SFZ80208.1"/>
    </source>
</evidence>
<reference evidence="3 4" key="1">
    <citation type="submission" date="2016-11" db="EMBL/GenBank/DDBJ databases">
        <authorList>
            <person name="Jaros S."/>
            <person name="Januszkiewicz K."/>
            <person name="Wedrychowicz H."/>
        </authorList>
    </citation>
    <scope>NUCLEOTIDE SEQUENCE [LARGE SCALE GENOMIC DNA]</scope>
    <source>
        <strain evidence="3">NCIMB 2154T</strain>
    </source>
</reference>
<dbReference type="GeneID" id="47721902"/>
<dbReference type="Gene3D" id="2.60.40.3080">
    <property type="match status" value="1"/>
</dbReference>
<dbReference type="Proteomes" id="UP000231564">
    <property type="component" value="Chromosome MARIT"/>
</dbReference>
<name>A0A2H1E632_9FLAO</name>
<evidence type="ECO:0000313" key="4">
    <source>
        <dbReference type="Proteomes" id="UP000231564"/>
    </source>
</evidence>
<dbReference type="InterPro" id="IPR058515">
    <property type="entry name" value="DUF8202"/>
</dbReference>
<dbReference type="OrthoDB" id="2582440at2"/>